<sequence length="244" mass="27787">EFINKINIEKEITTLQRLGIEDGAILVFRIMNTLLKKGAAADLTLSQIARIALRPNRKDPSRLETVVITAMASFYLFQNSFPAPTINRTKTKKSSSGNNSEPQTAKSSSDNNAKRPTSRSVATPGPMKLPENLEGEEEITKNKMANLKSTHFKLKNEGKRARRACSSMDLRYWKNCNNCFATLRALFVPRQREWRMSSEVDIPEKFGERLWLSRCAQLSNDFDFLGRIESLLDLVVKAERKKKF</sequence>
<dbReference type="Proteomes" id="UP001439008">
    <property type="component" value="Unassembled WGS sequence"/>
</dbReference>
<accession>A0ABV2AR30</accession>
<comment type="caution">
    <text evidence="2">The sequence shown here is derived from an EMBL/GenBank/DDBJ whole genome shotgun (WGS) entry which is preliminary data.</text>
</comment>
<reference evidence="2 3" key="1">
    <citation type="journal article" date="2024" name="BMC Biol.">
        <title>Comparative genomics of Ascetosporea gives new insight into the evolutionary basis for animal parasitism in Rhizaria.</title>
        <authorList>
            <person name="Hiltunen Thoren M."/>
            <person name="Onut-Brannstrom I."/>
            <person name="Alfjorden A."/>
            <person name="Peckova H."/>
            <person name="Swords F."/>
            <person name="Hooper C."/>
            <person name="Holzer A.S."/>
            <person name="Bass D."/>
            <person name="Burki F."/>
        </authorList>
    </citation>
    <scope>NUCLEOTIDE SEQUENCE [LARGE SCALE GENOMIC DNA]</scope>
    <source>
        <strain evidence="2">20-A016</strain>
    </source>
</reference>
<evidence type="ECO:0000313" key="3">
    <source>
        <dbReference type="Proteomes" id="UP001439008"/>
    </source>
</evidence>
<dbReference type="EMBL" id="JBDODL010001949">
    <property type="protein sequence ID" value="MES1921926.1"/>
    <property type="molecule type" value="Genomic_DNA"/>
</dbReference>
<organism evidence="2 3">
    <name type="scientific">Bonamia ostreae</name>
    <dbReference type="NCBI Taxonomy" id="126728"/>
    <lineage>
        <taxon>Eukaryota</taxon>
        <taxon>Sar</taxon>
        <taxon>Rhizaria</taxon>
        <taxon>Endomyxa</taxon>
        <taxon>Ascetosporea</taxon>
        <taxon>Haplosporida</taxon>
        <taxon>Bonamia</taxon>
    </lineage>
</organism>
<feature type="region of interest" description="Disordered" evidence="1">
    <location>
        <begin position="86"/>
        <end position="137"/>
    </location>
</feature>
<gene>
    <name evidence="2" type="ORF">MHBO_003454</name>
</gene>
<proteinExistence type="predicted"/>
<name>A0ABV2AR30_9EUKA</name>
<evidence type="ECO:0000313" key="2">
    <source>
        <dbReference type="EMBL" id="MES1921926.1"/>
    </source>
</evidence>
<feature type="non-terminal residue" evidence="2">
    <location>
        <position position="1"/>
    </location>
</feature>
<evidence type="ECO:0000256" key="1">
    <source>
        <dbReference type="SAM" id="MobiDB-lite"/>
    </source>
</evidence>
<feature type="compositionally biased region" description="Polar residues" evidence="1">
    <location>
        <begin position="97"/>
        <end position="121"/>
    </location>
</feature>
<protein>
    <submittedName>
        <fullName evidence="2">Uncharacterized protein</fullName>
    </submittedName>
</protein>
<keyword evidence="3" id="KW-1185">Reference proteome</keyword>